<dbReference type="Proteomes" id="UP000672032">
    <property type="component" value="Chromosome 4"/>
</dbReference>
<dbReference type="PANTHER" id="PTHR46044">
    <property type="entry name" value="NITRILASE"/>
    <property type="match status" value="1"/>
</dbReference>
<evidence type="ECO:0000256" key="3">
    <source>
        <dbReference type="ARBA" id="ARBA00036406"/>
    </source>
</evidence>
<dbReference type="PROSITE" id="PS50263">
    <property type="entry name" value="CN_HYDROLASE"/>
    <property type="match status" value="1"/>
</dbReference>
<dbReference type="InterPro" id="IPR044149">
    <property type="entry name" value="Nitrilases_CHs"/>
</dbReference>
<organism evidence="7 8">
    <name type="scientific">Monilinia vaccinii-corymbosi</name>
    <dbReference type="NCBI Taxonomy" id="61207"/>
    <lineage>
        <taxon>Eukaryota</taxon>
        <taxon>Fungi</taxon>
        <taxon>Dikarya</taxon>
        <taxon>Ascomycota</taxon>
        <taxon>Pezizomycotina</taxon>
        <taxon>Leotiomycetes</taxon>
        <taxon>Helotiales</taxon>
        <taxon>Sclerotiniaceae</taxon>
        <taxon>Monilinia</taxon>
    </lineage>
</organism>
<protein>
    <recommendedName>
        <fullName evidence="4">nitrilase</fullName>
        <ecNumber evidence="4">3.5.5.1</ecNumber>
    </recommendedName>
</protein>
<dbReference type="SUPFAM" id="SSF56317">
    <property type="entry name" value="Carbon-nitrogen hydrolase"/>
    <property type="match status" value="1"/>
</dbReference>
<sequence>MTNLTSFNYRVAVTQHEPEWFDLQKSVAKTCRIIAEAAENGAQLVTFAEAFIPGYPAWIWTRAVDPVLSTLYIKNSLAVDSDEMRTIQECAAMHGIVVSLGFSENDQNSLYIAQAIIDGDGTIVMKRRKIKATHMERTIFGDASGDSLLNVTSTRAGRVGALACWEHCQPLLKYHTLHQREQIHCSAWPPIANHTGGPELWSMSKEGKLFFKEYFDQLEQCVANIHSLGCQSLSQVYAIESQTFVLHATTVITEKGVNANSTKGGMLMSAPGGGNSVIIGPDGRVISQPLDSATEGIIYGDIDLDQAIFARSFLDVCGHYSRPDLLWLGCDTRGRKLRVEENLEMSEI</sequence>
<evidence type="ECO:0000256" key="1">
    <source>
        <dbReference type="ARBA" id="ARBA00008129"/>
    </source>
</evidence>
<dbReference type="Gene3D" id="3.60.110.10">
    <property type="entry name" value="Carbon-nitrogen hydrolase"/>
    <property type="match status" value="1"/>
</dbReference>
<comment type="similarity">
    <text evidence="1">Belongs to the carbon-nitrogen hydrolase superfamily. Nitrilase family.</text>
</comment>
<keyword evidence="8" id="KW-1185">Reference proteome</keyword>
<dbReference type="GO" id="GO:0000257">
    <property type="term" value="F:nitrilase activity"/>
    <property type="evidence" value="ECO:0007669"/>
    <property type="project" value="UniProtKB-EC"/>
</dbReference>
<feature type="active site" description="Proton acceptor" evidence="5">
    <location>
        <position position="49"/>
    </location>
</feature>
<dbReference type="PROSITE" id="PS00921">
    <property type="entry name" value="NITRIL_CHT_2"/>
    <property type="match status" value="1"/>
</dbReference>
<evidence type="ECO:0000313" key="8">
    <source>
        <dbReference type="Proteomes" id="UP000672032"/>
    </source>
</evidence>
<dbReference type="OrthoDB" id="10250282at2759"/>
<dbReference type="Pfam" id="PF00795">
    <property type="entry name" value="CN_hydrolase"/>
    <property type="match status" value="2"/>
</dbReference>
<accession>A0A8A3PH42</accession>
<dbReference type="GO" id="GO:0016836">
    <property type="term" value="F:hydro-lyase activity"/>
    <property type="evidence" value="ECO:0007669"/>
    <property type="project" value="UniProtKB-ARBA"/>
</dbReference>
<dbReference type="InterPro" id="IPR036526">
    <property type="entry name" value="C-N_Hydrolase_sf"/>
</dbReference>
<proteinExistence type="inferred from homology"/>
<feature type="domain" description="CN hydrolase" evidence="6">
    <location>
        <begin position="9"/>
        <end position="304"/>
    </location>
</feature>
<dbReference type="CDD" id="cd07564">
    <property type="entry name" value="nitrilases_CHs"/>
    <property type="match status" value="1"/>
</dbReference>
<dbReference type="EC" id="3.5.5.1" evidence="4"/>
<dbReference type="EMBL" id="CP063408">
    <property type="protein sequence ID" value="QSZ34548.1"/>
    <property type="molecule type" value="Genomic_DNA"/>
</dbReference>
<evidence type="ECO:0000256" key="2">
    <source>
        <dbReference type="ARBA" id="ARBA00022801"/>
    </source>
</evidence>
<dbReference type="AlphaFoldDB" id="A0A8A3PH42"/>
<comment type="catalytic activity">
    <reaction evidence="3">
        <text>a nitrile + 2 H2O = a carboxylate + NH4(+)</text>
        <dbReference type="Rhea" id="RHEA:21724"/>
        <dbReference type="ChEBI" id="CHEBI:15377"/>
        <dbReference type="ChEBI" id="CHEBI:18379"/>
        <dbReference type="ChEBI" id="CHEBI:28938"/>
        <dbReference type="ChEBI" id="CHEBI:29067"/>
        <dbReference type="EC" id="3.5.5.1"/>
    </reaction>
</comment>
<dbReference type="PANTHER" id="PTHR46044:SF14">
    <property type="entry name" value="ARYLACETONITRILASE"/>
    <property type="match status" value="1"/>
</dbReference>
<evidence type="ECO:0000259" key="6">
    <source>
        <dbReference type="PROSITE" id="PS50263"/>
    </source>
</evidence>
<reference evidence="7" key="1">
    <citation type="submission" date="2020-10" db="EMBL/GenBank/DDBJ databases">
        <title>Genome Sequence of Monilinia vaccinii-corymbosi Sheds Light on Mummy Berry Disease Infection of Blueberry and Mating Type.</title>
        <authorList>
            <person name="Yow A.G."/>
            <person name="Zhang Y."/>
            <person name="Bansal K."/>
            <person name="Eacker S.M."/>
            <person name="Sullivan S."/>
            <person name="Liachko I."/>
            <person name="Cubeta M.A."/>
            <person name="Rollins J.A."/>
            <person name="Ashrafi H."/>
        </authorList>
    </citation>
    <scope>NUCLEOTIDE SEQUENCE</scope>
    <source>
        <strain evidence="7">RL-1</strain>
    </source>
</reference>
<evidence type="ECO:0000256" key="5">
    <source>
        <dbReference type="PROSITE-ProRule" id="PRU10139"/>
    </source>
</evidence>
<name>A0A8A3PH42_9HELO</name>
<dbReference type="PROSITE" id="PS00920">
    <property type="entry name" value="NITRIL_CHT_1"/>
    <property type="match status" value="1"/>
</dbReference>
<evidence type="ECO:0000313" key="7">
    <source>
        <dbReference type="EMBL" id="QSZ34548.1"/>
    </source>
</evidence>
<evidence type="ECO:0000256" key="4">
    <source>
        <dbReference type="ARBA" id="ARBA00039045"/>
    </source>
</evidence>
<gene>
    <name evidence="7" type="ORF">DSL72_006142</name>
</gene>
<keyword evidence="2" id="KW-0378">Hydrolase</keyword>
<dbReference type="InterPro" id="IPR000132">
    <property type="entry name" value="Nitrilase/CN_hydratase_CS"/>
</dbReference>
<dbReference type="InterPro" id="IPR003010">
    <property type="entry name" value="C-N_Hydrolase"/>
</dbReference>